<comment type="caution">
    <text evidence="2">The sequence shown here is derived from an EMBL/GenBank/DDBJ whole genome shotgun (WGS) entry which is preliminary data.</text>
</comment>
<gene>
    <name evidence="2" type="ORF">VNO77_00738</name>
</gene>
<evidence type="ECO:0000256" key="1">
    <source>
        <dbReference type="SAM" id="MobiDB-lite"/>
    </source>
</evidence>
<protein>
    <submittedName>
        <fullName evidence="2">Uncharacterized protein</fullName>
    </submittedName>
</protein>
<dbReference type="AlphaFoldDB" id="A0AAN9MQ72"/>
<feature type="compositionally biased region" description="Basic and acidic residues" evidence="1">
    <location>
        <begin position="1"/>
        <end position="14"/>
    </location>
</feature>
<proteinExistence type="predicted"/>
<reference evidence="2 3" key="1">
    <citation type="submission" date="2024-01" db="EMBL/GenBank/DDBJ databases">
        <title>The genomes of 5 underutilized Papilionoideae crops provide insights into root nodulation and disease resistanc.</title>
        <authorList>
            <person name="Jiang F."/>
        </authorList>
    </citation>
    <scope>NUCLEOTIDE SEQUENCE [LARGE SCALE GENOMIC DNA]</scope>
    <source>
        <strain evidence="2">LVBAO_FW01</strain>
        <tissue evidence="2">Leaves</tissue>
    </source>
</reference>
<evidence type="ECO:0000313" key="2">
    <source>
        <dbReference type="EMBL" id="KAK7358799.1"/>
    </source>
</evidence>
<sequence>MKLIEFELKKEKTQKSRGGGARGLDWTMSDNRGGGDGSGQGPPESPHPAVTFANHPLSRAAIKNKIIRDIFSGKSSPPPSGK</sequence>
<organism evidence="2 3">
    <name type="scientific">Canavalia gladiata</name>
    <name type="common">Sword bean</name>
    <name type="synonym">Dolichos gladiatus</name>
    <dbReference type="NCBI Taxonomy" id="3824"/>
    <lineage>
        <taxon>Eukaryota</taxon>
        <taxon>Viridiplantae</taxon>
        <taxon>Streptophyta</taxon>
        <taxon>Embryophyta</taxon>
        <taxon>Tracheophyta</taxon>
        <taxon>Spermatophyta</taxon>
        <taxon>Magnoliopsida</taxon>
        <taxon>eudicotyledons</taxon>
        <taxon>Gunneridae</taxon>
        <taxon>Pentapetalae</taxon>
        <taxon>rosids</taxon>
        <taxon>fabids</taxon>
        <taxon>Fabales</taxon>
        <taxon>Fabaceae</taxon>
        <taxon>Papilionoideae</taxon>
        <taxon>50 kb inversion clade</taxon>
        <taxon>NPAAA clade</taxon>
        <taxon>indigoferoid/millettioid clade</taxon>
        <taxon>Phaseoleae</taxon>
        <taxon>Canavalia</taxon>
    </lineage>
</organism>
<name>A0AAN9MQ72_CANGL</name>
<accession>A0AAN9MQ72</accession>
<feature type="region of interest" description="Disordered" evidence="1">
    <location>
        <begin position="1"/>
        <end position="51"/>
    </location>
</feature>
<evidence type="ECO:0000313" key="3">
    <source>
        <dbReference type="Proteomes" id="UP001367508"/>
    </source>
</evidence>
<keyword evidence="3" id="KW-1185">Reference proteome</keyword>
<dbReference type="Proteomes" id="UP001367508">
    <property type="component" value="Unassembled WGS sequence"/>
</dbReference>
<dbReference type="EMBL" id="JAYMYQ010000001">
    <property type="protein sequence ID" value="KAK7358799.1"/>
    <property type="molecule type" value="Genomic_DNA"/>
</dbReference>